<evidence type="ECO:0000313" key="2">
    <source>
        <dbReference type="Proteomes" id="UP001642484"/>
    </source>
</evidence>
<dbReference type="EMBL" id="CAXAMN010011447">
    <property type="protein sequence ID" value="CAK9035330.1"/>
    <property type="molecule type" value="Genomic_DNA"/>
</dbReference>
<organism evidence="1 2">
    <name type="scientific">Durusdinium trenchii</name>
    <dbReference type="NCBI Taxonomy" id="1381693"/>
    <lineage>
        <taxon>Eukaryota</taxon>
        <taxon>Sar</taxon>
        <taxon>Alveolata</taxon>
        <taxon>Dinophyceae</taxon>
        <taxon>Suessiales</taxon>
        <taxon>Symbiodiniaceae</taxon>
        <taxon>Durusdinium</taxon>
    </lineage>
</organism>
<name>A0ABP0LAF7_9DINO</name>
<gene>
    <name evidence="1" type="ORF">CCMP2556_LOCUS19861</name>
</gene>
<reference evidence="1 2" key="1">
    <citation type="submission" date="2024-02" db="EMBL/GenBank/DDBJ databases">
        <authorList>
            <person name="Chen Y."/>
            <person name="Shah S."/>
            <person name="Dougan E. K."/>
            <person name="Thang M."/>
            <person name="Chan C."/>
        </authorList>
    </citation>
    <scope>NUCLEOTIDE SEQUENCE [LARGE SCALE GENOMIC DNA]</scope>
</reference>
<dbReference type="Proteomes" id="UP001642484">
    <property type="component" value="Unassembled WGS sequence"/>
</dbReference>
<protein>
    <submittedName>
        <fullName evidence="1">Uncharacterized protein</fullName>
    </submittedName>
</protein>
<proteinExistence type="predicted"/>
<accession>A0ABP0LAF7</accession>
<keyword evidence="2" id="KW-1185">Reference proteome</keyword>
<evidence type="ECO:0000313" key="1">
    <source>
        <dbReference type="EMBL" id="CAK9035330.1"/>
    </source>
</evidence>
<sequence length="434" mass="47848">MIDVSDGLAFTDAGQEYALKWPKSKKKVVPDPAKAQTLEEAFQWPVKAKTNLQKLIQELPGHLRPVLLSGRELSVASSFSGICSQSRGALVLQAHNYGRNFKHISFCEKRKECQIRLIRDFPCACIFVDQMNLVSIDVQSQLLKAKGFEETIEVLKHASFNSQVIFTEPADVGFSCIARKRAFQIFVDRTKGRFVANPAEIYQALCDGLGSRHLTIGHLMDFASSEDLKLELGLQGKSMDSYPGNLLSSFETKNKDEYERILSNKYSDGIPADQVYCLGQNPLKVPKLSNGGVMPAFTKTDKLLWHHGLKRHVLAIEKFAAHGIGVTADLAKLLGTPVFNVTQMKNPHPVAGNGQHAAVAALVLASALLSIELFEELPEPTKPLASPSSNDDRKQAGTCFAYSPKVPSPKSATSHIYIVYLFIYACDCVGYIYI</sequence>
<comment type="caution">
    <text evidence="1">The sequence shown here is derived from an EMBL/GenBank/DDBJ whole genome shotgun (WGS) entry which is preliminary data.</text>
</comment>